<dbReference type="eggNOG" id="COG5002">
    <property type="taxonomic scope" value="Bacteria"/>
</dbReference>
<dbReference type="SMART" id="SM00387">
    <property type="entry name" value="HATPase_c"/>
    <property type="match status" value="1"/>
</dbReference>
<dbReference type="SMART" id="SM00388">
    <property type="entry name" value="HisKA"/>
    <property type="match status" value="1"/>
</dbReference>
<evidence type="ECO:0000256" key="11">
    <source>
        <dbReference type="SAM" id="MobiDB-lite"/>
    </source>
</evidence>
<dbReference type="EC" id="2.7.13.3" evidence="3"/>
<accession>H6SNY9</accession>
<dbReference type="RefSeq" id="WP_014413701.1">
    <property type="nucleotide sequence ID" value="NC_017059.1"/>
</dbReference>
<feature type="domain" description="PAS" evidence="13">
    <location>
        <begin position="267"/>
        <end position="323"/>
    </location>
</feature>
<dbReference type="GO" id="GO:0005886">
    <property type="term" value="C:plasma membrane"/>
    <property type="evidence" value="ECO:0007669"/>
    <property type="project" value="TreeGrafter"/>
</dbReference>
<evidence type="ECO:0000313" key="16">
    <source>
        <dbReference type="Proteomes" id="UP000033220"/>
    </source>
</evidence>
<dbReference type="CDD" id="cd00082">
    <property type="entry name" value="HisKA"/>
    <property type="match status" value="1"/>
</dbReference>
<sequence length="1023" mass="113320">MHDATKNPRPASQDPLPLRASAVDRLAGIGRWHWDQPQRTLACCDAMRALLDGDDLEGIVPLRTLLRRIPVEDRRLLWRALRRVRDGAQTLRLTIRVRRPNGSWLHLRALAVADRDQTGRLGSLLGLGQDVTRQVEAALALAASETRYRGILESAGDPIFVYDQDGKVIDANPQACAATAYTLEELRGRPISFISPYIAEAEVIRSWRELIPGRPVTRQGVHRRKDGSEYPVEVRVGVFVSSGERHFVAIARDISERQRIVRETTLAAQRFRAIFDLDLIGVGVLDTTRRWLEVNDVLLTLLGRERAELIGRSWSAVLDAEDRLREDQLWRDMSREGRSSYAVDLHLRDARGRPVPVRLSMGAARGGDGLAPQYILLVQDLSERRAWEAAKAESEARLRSLINATTDAIALLDPDGTIRVLNRAGARLLGTTSRQALGRSFYGFLDRGRAVTHRHVFHDVLSTQLPVNREERWGERWMDIVVFPVLDGNGKAMGLTLYARDVTRRRETEQRLQDNEARLRGAFDSAVHGIALLSLQGGFLRVNGALCRIVGQEAALLLSADHSVLGQPDPEHDEDPLDALLGGRSPDCSVERRLQRPDGTEAWIHVAGSIVRAEDNTPLHVVVHVQDITLRRQAEKRARTAESHLLEAAALMSEGLLLFDEDNRLVLYNEAYLRQMPELTDVVHPGVSRETIVRRVVDDGLLFVSPDPLEAQEDQTESTIDHMPLPGMGPRTSAPREFRRPDGRWYLVRTSRTGAGYTLVLGSDITDLKTREHTLASAKEAAELANRAKSEFLANMSHELRTPLNAIIGFSDIIQNTMFGAIGNPVYAEYARRIHESGLHLLDIISDILDLSKIEAGELTLEEAPVALAPLGEETRQMLLTRAELKGIHLLNAIAPDLPALWADALRLKQILINLMTNAVKYTPEGGEVVVRASVRPEGGVTLSVEDNGIGMDAEGIRIALTPFGQVESTYTRRQGGTGLGLPLTAKLVDAHDGLLEIQSSPGRGTTVSALFPSARTIWPGVN</sequence>
<evidence type="ECO:0000256" key="5">
    <source>
        <dbReference type="ARBA" id="ARBA00022679"/>
    </source>
</evidence>
<keyword evidence="7" id="KW-0418">Kinase</keyword>
<dbReference type="Pfam" id="PF12860">
    <property type="entry name" value="PAS_7"/>
    <property type="match status" value="1"/>
</dbReference>
<evidence type="ECO:0000256" key="9">
    <source>
        <dbReference type="ARBA" id="ARBA00023012"/>
    </source>
</evidence>
<dbReference type="PROSITE" id="PS50112">
    <property type="entry name" value="PAS"/>
    <property type="match status" value="3"/>
</dbReference>
<dbReference type="InterPro" id="IPR035965">
    <property type="entry name" value="PAS-like_dom_sf"/>
</dbReference>
<dbReference type="GO" id="GO:0009927">
    <property type="term" value="F:histidine phosphotransfer kinase activity"/>
    <property type="evidence" value="ECO:0007669"/>
    <property type="project" value="TreeGrafter"/>
</dbReference>
<dbReference type="GO" id="GO:0000155">
    <property type="term" value="F:phosphorelay sensor kinase activity"/>
    <property type="evidence" value="ECO:0007669"/>
    <property type="project" value="InterPro"/>
</dbReference>
<keyword evidence="5 15" id="KW-0808">Transferase</keyword>
<evidence type="ECO:0000256" key="4">
    <source>
        <dbReference type="ARBA" id="ARBA00022553"/>
    </source>
</evidence>
<dbReference type="InterPro" id="IPR013767">
    <property type="entry name" value="PAS_fold"/>
</dbReference>
<dbReference type="InterPro" id="IPR036097">
    <property type="entry name" value="HisK_dim/P_sf"/>
</dbReference>
<feature type="domain" description="PAC" evidence="14">
    <location>
        <begin position="461"/>
        <end position="514"/>
    </location>
</feature>
<keyword evidence="8" id="KW-0067">ATP-binding</keyword>
<dbReference type="Pfam" id="PF00989">
    <property type="entry name" value="PAS"/>
    <property type="match status" value="2"/>
</dbReference>
<dbReference type="eggNOG" id="COG2205">
    <property type="taxonomic scope" value="Bacteria"/>
</dbReference>
<evidence type="ECO:0000256" key="7">
    <source>
        <dbReference type="ARBA" id="ARBA00022777"/>
    </source>
</evidence>
<dbReference type="NCBIfam" id="TIGR00229">
    <property type="entry name" value="sensory_box"/>
    <property type="match status" value="4"/>
</dbReference>
<dbReference type="InterPro" id="IPR003594">
    <property type="entry name" value="HATPase_dom"/>
</dbReference>
<dbReference type="Pfam" id="PF00512">
    <property type="entry name" value="HisKA"/>
    <property type="match status" value="1"/>
</dbReference>
<dbReference type="PRINTS" id="PR00344">
    <property type="entry name" value="BCTRLSENSOR"/>
</dbReference>
<evidence type="ECO:0000256" key="3">
    <source>
        <dbReference type="ARBA" id="ARBA00012438"/>
    </source>
</evidence>
<keyword evidence="10" id="KW-0472">Membrane</keyword>
<dbReference type="SMART" id="SM00091">
    <property type="entry name" value="PAS"/>
    <property type="match status" value="5"/>
</dbReference>
<feature type="domain" description="Histidine kinase" evidence="12">
    <location>
        <begin position="795"/>
        <end position="1016"/>
    </location>
</feature>
<dbReference type="FunFam" id="1.10.287.130:FF:000038">
    <property type="entry name" value="Sensory transduction histidine kinase"/>
    <property type="match status" value="1"/>
</dbReference>
<dbReference type="PANTHER" id="PTHR43047:SF72">
    <property type="entry name" value="OSMOSENSING HISTIDINE PROTEIN KINASE SLN1"/>
    <property type="match status" value="1"/>
</dbReference>
<dbReference type="Pfam" id="PF02518">
    <property type="entry name" value="HATPase_c"/>
    <property type="match status" value="1"/>
</dbReference>
<dbReference type="SUPFAM" id="SSF55785">
    <property type="entry name" value="PYP-like sensor domain (PAS domain)"/>
    <property type="match status" value="6"/>
</dbReference>
<evidence type="ECO:0000256" key="8">
    <source>
        <dbReference type="ARBA" id="ARBA00022840"/>
    </source>
</evidence>
<dbReference type="KEGG" id="rpm:RSPPHO_00435"/>
<keyword evidence="4" id="KW-0597">Phosphoprotein</keyword>
<keyword evidence="6" id="KW-0547">Nucleotide-binding</keyword>
<dbReference type="SMART" id="SM00086">
    <property type="entry name" value="PAC"/>
    <property type="match status" value="6"/>
</dbReference>
<dbReference type="CDD" id="cd00130">
    <property type="entry name" value="PAS"/>
    <property type="match status" value="4"/>
</dbReference>
<feature type="domain" description="PAS" evidence="13">
    <location>
        <begin position="144"/>
        <end position="196"/>
    </location>
</feature>
<evidence type="ECO:0000256" key="2">
    <source>
        <dbReference type="ARBA" id="ARBA00004370"/>
    </source>
</evidence>
<dbReference type="PROSITE" id="PS50113">
    <property type="entry name" value="PAC"/>
    <property type="match status" value="3"/>
</dbReference>
<dbReference type="Pfam" id="PF08448">
    <property type="entry name" value="PAS_4"/>
    <property type="match status" value="2"/>
</dbReference>
<evidence type="ECO:0000256" key="6">
    <source>
        <dbReference type="ARBA" id="ARBA00022741"/>
    </source>
</evidence>
<feature type="region of interest" description="Disordered" evidence="11">
    <location>
        <begin position="711"/>
        <end position="736"/>
    </location>
</feature>
<dbReference type="OrthoDB" id="8477265at2"/>
<evidence type="ECO:0000313" key="15">
    <source>
        <dbReference type="EMBL" id="CCG07061.1"/>
    </source>
</evidence>
<dbReference type="PANTHER" id="PTHR43047">
    <property type="entry name" value="TWO-COMPONENT HISTIDINE PROTEIN KINASE"/>
    <property type="match status" value="1"/>
</dbReference>
<dbReference type="InterPro" id="IPR000700">
    <property type="entry name" value="PAS-assoc_C"/>
</dbReference>
<evidence type="ECO:0000259" key="14">
    <source>
        <dbReference type="PROSITE" id="PS50113"/>
    </source>
</evidence>
<dbReference type="Proteomes" id="UP000033220">
    <property type="component" value="Chromosome DSM 122"/>
</dbReference>
<keyword evidence="9" id="KW-0902">Two-component regulatory system</keyword>
<reference evidence="15 16" key="1">
    <citation type="submission" date="2012-02" db="EMBL/GenBank/DDBJ databases">
        <title>Shotgun genome sequence of Phaeospirillum photometricum DSM 122.</title>
        <authorList>
            <person name="Duquesne K."/>
            <person name="Sturgis J."/>
        </authorList>
    </citation>
    <scope>NUCLEOTIDE SEQUENCE [LARGE SCALE GENOMIC DNA]</scope>
    <source>
        <strain evidence="16">DSM122</strain>
    </source>
</reference>
<dbReference type="EMBL" id="HE663493">
    <property type="protein sequence ID" value="CCG07061.1"/>
    <property type="molecule type" value="Genomic_DNA"/>
</dbReference>
<dbReference type="InterPro" id="IPR001610">
    <property type="entry name" value="PAC"/>
</dbReference>
<dbReference type="InterPro" id="IPR004358">
    <property type="entry name" value="Sig_transdc_His_kin-like_C"/>
</dbReference>
<feature type="domain" description="PAC" evidence="14">
    <location>
        <begin position="91"/>
        <end position="143"/>
    </location>
</feature>
<comment type="catalytic activity">
    <reaction evidence="1">
        <text>ATP + protein L-histidine = ADP + protein N-phospho-L-histidine.</text>
        <dbReference type="EC" id="2.7.13.3"/>
    </reaction>
</comment>
<evidence type="ECO:0000256" key="10">
    <source>
        <dbReference type="ARBA" id="ARBA00023136"/>
    </source>
</evidence>
<dbReference type="Gene3D" id="3.30.450.20">
    <property type="entry name" value="PAS domain"/>
    <property type="match status" value="6"/>
</dbReference>
<dbReference type="PATRIC" id="fig|1150469.3.peg.511"/>
<evidence type="ECO:0000256" key="1">
    <source>
        <dbReference type="ARBA" id="ARBA00000085"/>
    </source>
</evidence>
<gene>
    <name evidence="15" type="ORF">RSPPHO_00435</name>
</gene>
<dbReference type="GO" id="GO:0005524">
    <property type="term" value="F:ATP binding"/>
    <property type="evidence" value="ECO:0007669"/>
    <property type="project" value="UniProtKB-KW"/>
</dbReference>
<name>H6SNY9_PARPM</name>
<proteinExistence type="predicted"/>
<dbReference type="Gene3D" id="1.10.287.130">
    <property type="match status" value="1"/>
</dbReference>
<dbReference type="InterPro" id="IPR005467">
    <property type="entry name" value="His_kinase_dom"/>
</dbReference>
<dbReference type="Gene3D" id="3.30.565.10">
    <property type="entry name" value="Histidine kinase-like ATPase, C-terminal domain"/>
    <property type="match status" value="1"/>
</dbReference>
<dbReference type="AlphaFoldDB" id="H6SNY9"/>
<dbReference type="SUPFAM" id="SSF47384">
    <property type="entry name" value="Homodimeric domain of signal transducing histidine kinase"/>
    <property type="match status" value="1"/>
</dbReference>
<dbReference type="InterPro" id="IPR000014">
    <property type="entry name" value="PAS"/>
</dbReference>
<dbReference type="STRING" id="1150469.RSPPHO_00435"/>
<keyword evidence="16" id="KW-1185">Reference proteome</keyword>
<feature type="domain" description="PAS" evidence="13">
    <location>
        <begin position="394"/>
        <end position="464"/>
    </location>
</feature>
<evidence type="ECO:0000259" key="12">
    <source>
        <dbReference type="PROSITE" id="PS50109"/>
    </source>
</evidence>
<dbReference type="InterPro" id="IPR003661">
    <property type="entry name" value="HisK_dim/P_dom"/>
</dbReference>
<protein>
    <recommendedName>
        <fullName evidence="3">histidine kinase</fullName>
        <ecNumber evidence="3">2.7.13.3</ecNumber>
    </recommendedName>
</protein>
<dbReference type="InterPro" id="IPR013656">
    <property type="entry name" value="PAS_4"/>
</dbReference>
<comment type="subcellular location">
    <subcellularLocation>
        <location evidence="2">Membrane</location>
    </subcellularLocation>
</comment>
<dbReference type="InterPro" id="IPR036890">
    <property type="entry name" value="HATPase_C_sf"/>
</dbReference>
<organism evidence="15 16">
    <name type="scientific">Pararhodospirillum photometricum DSM 122</name>
    <dbReference type="NCBI Taxonomy" id="1150469"/>
    <lineage>
        <taxon>Bacteria</taxon>
        <taxon>Pseudomonadati</taxon>
        <taxon>Pseudomonadota</taxon>
        <taxon>Alphaproteobacteria</taxon>
        <taxon>Rhodospirillales</taxon>
        <taxon>Rhodospirillaceae</taxon>
        <taxon>Pararhodospirillum</taxon>
    </lineage>
</organism>
<dbReference type="GO" id="GO:0006355">
    <property type="term" value="P:regulation of DNA-templated transcription"/>
    <property type="evidence" value="ECO:0007669"/>
    <property type="project" value="InterPro"/>
</dbReference>
<dbReference type="SUPFAM" id="SSF55874">
    <property type="entry name" value="ATPase domain of HSP90 chaperone/DNA topoisomerase II/histidine kinase"/>
    <property type="match status" value="1"/>
</dbReference>
<evidence type="ECO:0000259" key="13">
    <source>
        <dbReference type="PROSITE" id="PS50112"/>
    </source>
</evidence>
<dbReference type="HOGENOM" id="CLU_295581_0_0_5"/>
<feature type="domain" description="PAC" evidence="14">
    <location>
        <begin position="588"/>
        <end position="640"/>
    </location>
</feature>
<dbReference type="PROSITE" id="PS50109">
    <property type="entry name" value="HIS_KIN"/>
    <property type="match status" value="1"/>
</dbReference>